<sequence length="107" mass="12068">MSLTHPPENTIASLQTILDAITTANYELFLTVGDSDYKTGISKEMFDSVSSQLSPRMLEGYNITYFGNLKQHEYQIYLWKLSFADGGDEFVVRMAMNEDKVSGILIT</sequence>
<protein>
    <recommendedName>
        <fullName evidence="3">DUF3887 domain-containing protein</fullName>
    </recommendedName>
</protein>
<dbReference type="RefSeq" id="WP_073557040.1">
    <property type="nucleotide sequence ID" value="NZ_MRCA01000025.1"/>
</dbReference>
<dbReference type="OrthoDB" id="8565319at2"/>
<evidence type="ECO:0000313" key="2">
    <source>
        <dbReference type="Proteomes" id="UP000186391"/>
    </source>
</evidence>
<reference evidence="1 2" key="1">
    <citation type="submission" date="2016-11" db="EMBL/GenBank/DDBJ databases">
        <title>Draft Genome Sequences of Nine Cyanobacterial Strains from Diverse Habitats.</title>
        <authorList>
            <person name="Zhu T."/>
            <person name="Hou S."/>
            <person name="Lu X."/>
            <person name="Hess W.R."/>
        </authorList>
    </citation>
    <scope>NUCLEOTIDE SEQUENCE [LARGE SCALE GENOMIC DNA]</scope>
    <source>
        <strain evidence="1 2">NIES-592</strain>
    </source>
</reference>
<comment type="caution">
    <text evidence="1">The sequence shown here is derived from an EMBL/GenBank/DDBJ whole genome shotgun (WGS) entry which is preliminary data.</text>
</comment>
<dbReference type="EMBL" id="MRCA01000025">
    <property type="protein sequence ID" value="OKH10986.1"/>
    <property type="molecule type" value="Genomic_DNA"/>
</dbReference>
<dbReference type="AlphaFoldDB" id="A0A1U7GSY8"/>
<evidence type="ECO:0008006" key="3">
    <source>
        <dbReference type="Google" id="ProtNLM"/>
    </source>
</evidence>
<accession>A0A1U7GSY8</accession>
<proteinExistence type="predicted"/>
<evidence type="ECO:0000313" key="1">
    <source>
        <dbReference type="EMBL" id="OKH10986.1"/>
    </source>
</evidence>
<dbReference type="Proteomes" id="UP000186391">
    <property type="component" value="Unassembled WGS sequence"/>
</dbReference>
<gene>
    <name evidence="1" type="ORF">NIES592_23180</name>
</gene>
<name>A0A1U7GSY8_9CYAN</name>
<organism evidence="1 2">
    <name type="scientific">Fischerella major NIES-592</name>
    <dbReference type="NCBI Taxonomy" id="210994"/>
    <lineage>
        <taxon>Bacteria</taxon>
        <taxon>Bacillati</taxon>
        <taxon>Cyanobacteriota</taxon>
        <taxon>Cyanophyceae</taxon>
        <taxon>Nostocales</taxon>
        <taxon>Hapalosiphonaceae</taxon>
        <taxon>Fischerella</taxon>
    </lineage>
</organism>
<keyword evidence="2" id="KW-1185">Reference proteome</keyword>